<dbReference type="Proteomes" id="UP000054805">
    <property type="component" value="Unassembled WGS sequence"/>
</dbReference>
<evidence type="ECO:0000313" key="4">
    <source>
        <dbReference type="Proteomes" id="UP000054826"/>
    </source>
</evidence>
<gene>
    <name evidence="1" type="ORF">T4B_14647</name>
    <name evidence="2" type="ORF">T4C_5408</name>
</gene>
<proteinExistence type="predicted"/>
<comment type="caution">
    <text evidence="1">The sequence shown here is derived from an EMBL/GenBank/DDBJ whole genome shotgun (WGS) entry which is preliminary data.</text>
</comment>
<sequence>MAIRPVFSRYLGFCATRRPRDTFINQFSLENSEICGTID</sequence>
<dbReference type="Proteomes" id="UP000054826">
    <property type="component" value="Unassembled WGS sequence"/>
</dbReference>
<evidence type="ECO:0000313" key="2">
    <source>
        <dbReference type="EMBL" id="KRZ24410.1"/>
    </source>
</evidence>
<evidence type="ECO:0000313" key="3">
    <source>
        <dbReference type="Proteomes" id="UP000054805"/>
    </source>
</evidence>
<keyword evidence="3" id="KW-1185">Reference proteome</keyword>
<protein>
    <submittedName>
        <fullName evidence="1">Uncharacterized protein</fullName>
    </submittedName>
</protein>
<organism evidence="1 3">
    <name type="scientific">Trichinella pseudospiralis</name>
    <name type="common">Parasitic roundworm</name>
    <dbReference type="NCBI Taxonomy" id="6337"/>
    <lineage>
        <taxon>Eukaryota</taxon>
        <taxon>Metazoa</taxon>
        <taxon>Ecdysozoa</taxon>
        <taxon>Nematoda</taxon>
        <taxon>Enoplea</taxon>
        <taxon>Dorylaimia</taxon>
        <taxon>Trichinellida</taxon>
        <taxon>Trichinellidae</taxon>
        <taxon>Trichinella</taxon>
    </lineage>
</organism>
<name>A0A0V1GKN4_TRIPS</name>
<dbReference type="EMBL" id="JYDV01000221">
    <property type="protein sequence ID" value="KRZ24410.1"/>
    <property type="molecule type" value="Genomic_DNA"/>
</dbReference>
<dbReference type="EMBL" id="JYDS01001482">
    <property type="protein sequence ID" value="KRY98870.1"/>
    <property type="molecule type" value="Genomic_DNA"/>
</dbReference>
<evidence type="ECO:0000313" key="1">
    <source>
        <dbReference type="EMBL" id="KRY98870.1"/>
    </source>
</evidence>
<accession>A0A0V1GKN4</accession>
<dbReference type="AlphaFoldDB" id="A0A0V1GKN4"/>
<reference evidence="3 4" key="1">
    <citation type="submission" date="2015-01" db="EMBL/GenBank/DDBJ databases">
        <title>Evolution of Trichinella species and genotypes.</title>
        <authorList>
            <person name="Korhonen P.K."/>
            <person name="Edoardo P."/>
            <person name="Giuseppe L.R."/>
            <person name="Gasser R.B."/>
        </authorList>
    </citation>
    <scope>NUCLEOTIDE SEQUENCE [LARGE SCALE GENOMIC DNA]</scope>
    <source>
        <strain evidence="2">ISS176</strain>
        <strain evidence="1">ISS588</strain>
    </source>
</reference>